<dbReference type="PROSITE" id="PS00815">
    <property type="entry name" value="AIPM_HOMOCIT_SYNTH_1"/>
    <property type="match status" value="1"/>
</dbReference>
<dbReference type="HAMAP" id="MF_00572">
    <property type="entry name" value="LeuA_type2"/>
    <property type="match status" value="1"/>
</dbReference>
<sequence length="573" mass="63857">MSPRKYAGEPDFRYAGRTWPDNVITEAPIWCSTDLRDGNQALQVPMNTEQKLAFFELLTGIGFKEIEVAFPSASETEYELVRRLIEEDRIPEDVTIEVFTQARDHLIDRTFESVKDARRAIVHLYNSTCPLHREVVFGMDREEIKAIAVKGARRFKELAERYGPEKYFFEYSPETFNATEMDYVIELCNVVLDVWQPTPEHKAIINLPETVQLATPNVYADQIQYVSERLNYRDSVIVSVHVHNDRGTGVAATELALMAGAQRVEGTLFGNGERTGNVDLVTLALNLYTKGIDPGLDFSRLDEIAEACERLTGMGVPPRYPYSGELVFTAFSGSHQDAIKKGMDRLEQPYERWRMPYLIIDPKDIGRSYEAIIRVNSQSGKGGVFYLLNTHYGIEPPRALQQEFGDRCTRVSDRGSKELAPAELYSLFEQEYVNRGDRLRLACYTESREEDGVRVEAEIEYGGVRSLVEGRGNGPLDALRGALAGLLNNGSPGGEEPGASPLVFDIATYSQNATRVGSDAKAVSYIRIVDASGCGFWGAGMDTHIGQSSVKALLSAVNRMLAEVSVPAAESNR</sequence>
<comment type="catalytic activity">
    <reaction evidence="1 10">
        <text>3-methyl-2-oxobutanoate + acetyl-CoA + H2O = (2S)-2-isopropylmalate + CoA + H(+)</text>
        <dbReference type="Rhea" id="RHEA:21524"/>
        <dbReference type="ChEBI" id="CHEBI:1178"/>
        <dbReference type="ChEBI" id="CHEBI:11851"/>
        <dbReference type="ChEBI" id="CHEBI:15377"/>
        <dbReference type="ChEBI" id="CHEBI:15378"/>
        <dbReference type="ChEBI" id="CHEBI:57287"/>
        <dbReference type="ChEBI" id="CHEBI:57288"/>
        <dbReference type="EC" id="2.3.3.13"/>
    </reaction>
</comment>
<dbReference type="InterPro" id="IPR013785">
    <property type="entry name" value="Aldolase_TIM"/>
</dbReference>
<comment type="subunit">
    <text evidence="10">Homodimer.</text>
</comment>
<dbReference type="Proteomes" id="UP000367750">
    <property type="component" value="Unassembled WGS sequence"/>
</dbReference>
<evidence type="ECO:0000313" key="12">
    <source>
        <dbReference type="EMBL" id="KAA9004966.1"/>
    </source>
</evidence>
<dbReference type="GO" id="GO:0003985">
    <property type="term" value="F:acetyl-CoA C-acetyltransferase activity"/>
    <property type="evidence" value="ECO:0007669"/>
    <property type="project" value="UniProtKB-UniRule"/>
</dbReference>
<keyword evidence="6 10" id="KW-0028">Amino-acid biosynthesis</keyword>
<evidence type="ECO:0000256" key="2">
    <source>
        <dbReference type="ARBA" id="ARBA00004689"/>
    </source>
</evidence>
<name>A0A5J5GA23_9BACL</name>
<dbReference type="CDD" id="cd07942">
    <property type="entry name" value="DRE_TIM_LeuA"/>
    <property type="match status" value="1"/>
</dbReference>
<comment type="subcellular location">
    <subcellularLocation>
        <location evidence="10">Cytoplasm</location>
    </subcellularLocation>
</comment>
<dbReference type="GO" id="GO:0009098">
    <property type="term" value="P:L-leucine biosynthetic process"/>
    <property type="evidence" value="ECO:0007669"/>
    <property type="project" value="UniProtKB-UniRule"/>
</dbReference>
<evidence type="ECO:0000256" key="6">
    <source>
        <dbReference type="ARBA" id="ARBA00022605"/>
    </source>
</evidence>
<accession>A0A5J5GA23</accession>
<dbReference type="SUPFAM" id="SSF110921">
    <property type="entry name" value="2-isopropylmalate synthase LeuA, allosteric (dimerisation) domain"/>
    <property type="match status" value="1"/>
</dbReference>
<dbReference type="InterPro" id="IPR036230">
    <property type="entry name" value="LeuA_allosteric_dom_sf"/>
</dbReference>
<evidence type="ECO:0000256" key="10">
    <source>
        <dbReference type="HAMAP-Rule" id="MF_00572"/>
    </source>
</evidence>
<evidence type="ECO:0000256" key="3">
    <source>
        <dbReference type="ARBA" id="ARBA00009767"/>
    </source>
</evidence>
<keyword evidence="10" id="KW-0963">Cytoplasm</keyword>
<evidence type="ECO:0000256" key="4">
    <source>
        <dbReference type="ARBA" id="ARBA00012973"/>
    </source>
</evidence>
<comment type="cofactor">
    <cofactor evidence="10">
        <name>Mg(2+)</name>
        <dbReference type="ChEBI" id="CHEBI:18420"/>
    </cofactor>
</comment>
<keyword evidence="13" id="KW-1185">Reference proteome</keyword>
<evidence type="ECO:0000256" key="8">
    <source>
        <dbReference type="ARBA" id="ARBA00022723"/>
    </source>
</evidence>
<feature type="region of interest" description="Regulatory domain" evidence="10">
    <location>
        <begin position="435"/>
        <end position="573"/>
    </location>
</feature>
<evidence type="ECO:0000256" key="7">
    <source>
        <dbReference type="ARBA" id="ARBA00022679"/>
    </source>
</evidence>
<dbReference type="EC" id="2.3.3.13" evidence="4 10"/>
<protein>
    <recommendedName>
        <fullName evidence="4 10">2-isopropylmalate synthase</fullName>
        <ecNumber evidence="4 10">2.3.3.13</ecNumber>
    </recommendedName>
    <alternativeName>
        <fullName evidence="10">Alpha-IPM synthase</fullName>
    </alternativeName>
    <alternativeName>
        <fullName evidence="10">Alpha-isopropylmalate synthase</fullName>
    </alternativeName>
</protein>
<dbReference type="InterPro" id="IPR005668">
    <property type="entry name" value="IPM_Synthase"/>
</dbReference>
<comment type="pathway">
    <text evidence="2 10">Amino-acid biosynthesis; L-leucine biosynthesis; L-leucine from 3-methyl-2-oxobutanoate: step 1/4.</text>
</comment>
<evidence type="ECO:0000256" key="1">
    <source>
        <dbReference type="ARBA" id="ARBA00000064"/>
    </source>
</evidence>
<keyword evidence="7 10" id="KW-0808">Transferase</keyword>
<dbReference type="PANTHER" id="PTHR46911">
    <property type="match status" value="1"/>
</dbReference>
<comment type="function">
    <text evidence="10">Catalyzes the condensation of the acetyl group of acetyl-CoA with 3-methyl-2-oxobutanoate (2-ketoisovalerate) to form 3-carboxy-3-hydroxy-4-methylpentanoate (2-isopropylmalate).</text>
</comment>
<feature type="binding site" evidence="10">
    <location>
        <position position="277"/>
    </location>
    <ligand>
        <name>Mg(2+)</name>
        <dbReference type="ChEBI" id="CHEBI:18420"/>
    </ligand>
</feature>
<keyword evidence="8 10" id="KW-0479">Metal-binding</keyword>
<dbReference type="GO" id="GO:0003852">
    <property type="term" value="F:2-isopropylmalate synthase activity"/>
    <property type="evidence" value="ECO:0007669"/>
    <property type="project" value="UniProtKB-UniRule"/>
</dbReference>
<dbReference type="Pfam" id="PF22615">
    <property type="entry name" value="IPMS_D2"/>
    <property type="match status" value="1"/>
</dbReference>
<dbReference type="InterPro" id="IPR039371">
    <property type="entry name" value="LeuA_N_DRE-TIM"/>
</dbReference>
<reference evidence="12 13" key="1">
    <citation type="submission" date="2019-09" db="EMBL/GenBank/DDBJ databases">
        <title>Bacillus ochoae sp. nov., Paenibacillus whitsoniae sp. nov., Paenibacillus spiritus sp. nov. Isolated from the Mars Exploration Rover during spacecraft assembly.</title>
        <authorList>
            <person name="Seuylemezian A."/>
            <person name="Vaishampayan P."/>
        </authorList>
    </citation>
    <scope>NUCLEOTIDE SEQUENCE [LARGE SCALE GENOMIC DNA]</scope>
    <source>
        <strain evidence="12 13">MER_111</strain>
    </source>
</reference>
<gene>
    <name evidence="10" type="primary">leuA</name>
    <name evidence="12" type="ORF">F4V43_09265</name>
</gene>
<dbReference type="PROSITE" id="PS50991">
    <property type="entry name" value="PYR_CT"/>
    <property type="match status" value="1"/>
</dbReference>
<dbReference type="EMBL" id="VYKK01000012">
    <property type="protein sequence ID" value="KAA9004966.1"/>
    <property type="molecule type" value="Genomic_DNA"/>
</dbReference>
<keyword evidence="10" id="KW-0460">Magnesium</keyword>
<dbReference type="Pfam" id="PF00682">
    <property type="entry name" value="HMGL-like"/>
    <property type="match status" value="1"/>
</dbReference>
<proteinExistence type="inferred from homology"/>
<dbReference type="InterPro" id="IPR000891">
    <property type="entry name" value="PYR_CT"/>
</dbReference>
<dbReference type="Pfam" id="PF08502">
    <property type="entry name" value="LeuA_dimer"/>
    <property type="match status" value="1"/>
</dbReference>
<dbReference type="InterPro" id="IPR054692">
    <property type="entry name" value="LeuA-like_post-cat"/>
</dbReference>
<dbReference type="SUPFAM" id="SSF89000">
    <property type="entry name" value="post-HMGL domain-like"/>
    <property type="match status" value="1"/>
</dbReference>
<dbReference type="PANTHER" id="PTHR46911:SF1">
    <property type="entry name" value="2-ISOPROPYLMALATE SYNTHASE"/>
    <property type="match status" value="1"/>
</dbReference>
<organism evidence="12 13">
    <name type="scientific">Paenibacillus spiritus</name>
    <dbReference type="NCBI Taxonomy" id="2496557"/>
    <lineage>
        <taxon>Bacteria</taxon>
        <taxon>Bacillati</taxon>
        <taxon>Bacillota</taxon>
        <taxon>Bacilli</taxon>
        <taxon>Bacillales</taxon>
        <taxon>Paenibacillaceae</taxon>
        <taxon>Paenibacillus</taxon>
    </lineage>
</organism>
<dbReference type="Gene3D" id="3.20.20.70">
    <property type="entry name" value="Aldolase class I"/>
    <property type="match status" value="1"/>
</dbReference>
<dbReference type="SMART" id="SM00917">
    <property type="entry name" value="LeuA_dimer"/>
    <property type="match status" value="1"/>
</dbReference>
<dbReference type="AlphaFoldDB" id="A0A5J5GA23"/>
<evidence type="ECO:0000259" key="11">
    <source>
        <dbReference type="PROSITE" id="PS50991"/>
    </source>
</evidence>
<dbReference type="GO" id="GO:0005737">
    <property type="term" value="C:cytoplasm"/>
    <property type="evidence" value="ECO:0007669"/>
    <property type="project" value="UniProtKB-SubCell"/>
</dbReference>
<comment type="similarity">
    <text evidence="3 10">Belongs to the alpha-IPM synthase/homocitrate synthase family. LeuA type 2 subfamily.</text>
</comment>
<feature type="domain" description="Pyruvate carboxyltransferase" evidence="11">
    <location>
        <begin position="28"/>
        <end position="302"/>
    </location>
</feature>
<dbReference type="GO" id="GO:0000287">
    <property type="term" value="F:magnesium ion binding"/>
    <property type="evidence" value="ECO:0007669"/>
    <property type="project" value="UniProtKB-UniRule"/>
</dbReference>
<dbReference type="PROSITE" id="PS00816">
    <property type="entry name" value="AIPM_HOMOCIT_SYNTH_2"/>
    <property type="match status" value="1"/>
</dbReference>
<feature type="binding site" evidence="10">
    <location>
        <position position="243"/>
    </location>
    <ligand>
        <name>Mg(2+)</name>
        <dbReference type="ChEBI" id="CHEBI:18420"/>
    </ligand>
</feature>
<comment type="caution">
    <text evidence="12">The sequence shown here is derived from an EMBL/GenBank/DDBJ whole genome shotgun (WGS) entry which is preliminary data.</text>
</comment>
<dbReference type="Gene3D" id="3.30.160.270">
    <property type="match status" value="1"/>
</dbReference>
<feature type="binding site" evidence="10">
    <location>
        <position position="37"/>
    </location>
    <ligand>
        <name>Mg(2+)</name>
        <dbReference type="ChEBI" id="CHEBI:18420"/>
    </ligand>
</feature>
<dbReference type="InterPro" id="IPR002034">
    <property type="entry name" value="AIPM/Hcit_synth_CS"/>
</dbReference>
<keyword evidence="9 10" id="KW-0100">Branched-chain amino acid biosynthesis</keyword>
<dbReference type="InterPro" id="IPR013709">
    <property type="entry name" value="2-isopropylmalate_synth_dimer"/>
</dbReference>
<evidence type="ECO:0000256" key="9">
    <source>
        <dbReference type="ARBA" id="ARBA00023304"/>
    </source>
</evidence>
<feature type="binding site" evidence="10">
    <location>
        <position position="241"/>
    </location>
    <ligand>
        <name>Mg(2+)</name>
        <dbReference type="ChEBI" id="CHEBI:18420"/>
    </ligand>
</feature>
<dbReference type="UniPathway" id="UPA00048">
    <property type="reaction ID" value="UER00070"/>
</dbReference>
<evidence type="ECO:0000313" key="13">
    <source>
        <dbReference type="Proteomes" id="UP000367750"/>
    </source>
</evidence>
<evidence type="ECO:0000256" key="5">
    <source>
        <dbReference type="ARBA" id="ARBA00022430"/>
    </source>
</evidence>
<keyword evidence="5 10" id="KW-0432">Leucine biosynthesis</keyword>
<dbReference type="OrthoDB" id="9804858at2"/>
<dbReference type="SUPFAM" id="SSF51569">
    <property type="entry name" value="Aldolase"/>
    <property type="match status" value="1"/>
</dbReference>
<dbReference type="NCBIfam" id="NF002991">
    <property type="entry name" value="PRK03739.1"/>
    <property type="match status" value="1"/>
</dbReference>